<proteinExistence type="predicted"/>
<dbReference type="PANTHER" id="PTHR46091:SF3">
    <property type="entry name" value="AMINE OXIDASE DOMAIN-CONTAINING PROTEIN"/>
    <property type="match status" value="1"/>
</dbReference>
<dbReference type="InterPro" id="IPR036188">
    <property type="entry name" value="FAD/NAD-bd_sf"/>
</dbReference>
<dbReference type="EMBL" id="AP024484">
    <property type="protein sequence ID" value="BCS85942.1"/>
    <property type="molecule type" value="Genomic_DNA"/>
</dbReference>
<accession>A0ABN6EJB0</accession>
<keyword evidence="2" id="KW-0732">Signal</keyword>
<evidence type="ECO:0000259" key="6">
    <source>
        <dbReference type="Pfam" id="PF01593"/>
    </source>
</evidence>
<feature type="domain" description="Amine oxidase" evidence="6">
    <location>
        <begin position="12"/>
        <end position="373"/>
    </location>
</feature>
<dbReference type="Gene3D" id="3.50.50.60">
    <property type="entry name" value="FAD/NAD(P)-binding domain"/>
    <property type="match status" value="2"/>
</dbReference>
<keyword evidence="3" id="KW-0274">FAD</keyword>
<evidence type="ECO:0000313" key="8">
    <source>
        <dbReference type="Proteomes" id="UP001319045"/>
    </source>
</evidence>
<gene>
    <name evidence="7" type="ORF">prwr041_18350</name>
</gene>
<evidence type="ECO:0000256" key="3">
    <source>
        <dbReference type="ARBA" id="ARBA00022827"/>
    </source>
</evidence>
<evidence type="ECO:0000256" key="4">
    <source>
        <dbReference type="ARBA" id="ARBA00022857"/>
    </source>
</evidence>
<keyword evidence="8" id="KW-1185">Reference proteome</keyword>
<name>A0ABN6EJB0_9BACT</name>
<keyword evidence="5" id="KW-0520">NAD</keyword>
<evidence type="ECO:0000256" key="2">
    <source>
        <dbReference type="ARBA" id="ARBA00022729"/>
    </source>
</evidence>
<dbReference type="PANTHER" id="PTHR46091">
    <property type="entry name" value="BLR7054 PROTEIN"/>
    <property type="match status" value="1"/>
</dbReference>
<protein>
    <submittedName>
        <fullName evidence="7">NAD(P)/FAD-dependent oxidoreductase</fullName>
    </submittedName>
</protein>
<organism evidence="7 8">
    <name type="scientific">Prevotella herbatica</name>
    <dbReference type="NCBI Taxonomy" id="2801997"/>
    <lineage>
        <taxon>Bacteria</taxon>
        <taxon>Pseudomonadati</taxon>
        <taxon>Bacteroidota</taxon>
        <taxon>Bacteroidia</taxon>
        <taxon>Bacteroidales</taxon>
        <taxon>Prevotellaceae</taxon>
        <taxon>Prevotella</taxon>
    </lineage>
</organism>
<sequence length="498" mass="56000">MTKKCVIIGSGLGGLSSGVILAKNGYDVTVLEKHFQIGGCLQCFCRDGVKFETGMHFIGSADKGQTMDAMFKYLEIDRDVELSRLDETGYDVVSFAGKKYRFANGRYNFIKQMLEYFPDSEDDLNAYCDIIDKVSAASSLHSLQHTQTDEAINNEYLLRSIDDVLNETIHNDELRNVLVGNLPLYAAEKGKTSFSTHAFVADFYNKSAFRIVGGSDHIAKSLVHTIERYGGKVLTRQNVVKIECDDSHAVAAVTDDATRYDADVFISDLHPARTIELTDSPLLRNAYRKRIKTLPNTVGCFTVYIKFKDKVQHYMNSNFYGYAGKSPWDCEKYSDNDWPKGYLYMHFCNTANHEYAKSGLIISYMQYDDVLKWEGTSVGHRGQDYEQFKKLKAEKLIASVEKEFPCLRDSIETYYTSTPLTYRDYTGTEAGGMYGIARDITLGPAARVHHRTKIPNLLLTGQNVNSHGILGVLVGTVVTCGELISSEEIIRQMTESIE</sequence>
<dbReference type="Pfam" id="PF01593">
    <property type="entry name" value="Amino_oxidase"/>
    <property type="match status" value="1"/>
</dbReference>
<dbReference type="RefSeq" id="WP_207153543.1">
    <property type="nucleotide sequence ID" value="NZ_AP024484.1"/>
</dbReference>
<evidence type="ECO:0000313" key="7">
    <source>
        <dbReference type="EMBL" id="BCS85942.1"/>
    </source>
</evidence>
<keyword evidence="4" id="KW-0521">NADP</keyword>
<reference evidence="7 8" key="1">
    <citation type="journal article" date="2022" name="Int. J. Syst. Evol. Microbiol.">
        <title>Prevotella herbatica sp. nov., a plant polysaccharide-decomposing anaerobic bacterium isolated from a methanogenic reactor.</title>
        <authorList>
            <person name="Uek A."/>
            <person name="Tonouchi A."/>
            <person name="Kaku N."/>
            <person name="Ueki K."/>
        </authorList>
    </citation>
    <scope>NUCLEOTIDE SEQUENCE [LARGE SCALE GENOMIC DNA]</scope>
    <source>
        <strain evidence="7 8">WR041</strain>
    </source>
</reference>
<keyword evidence="1" id="KW-0285">Flavoprotein</keyword>
<evidence type="ECO:0000256" key="5">
    <source>
        <dbReference type="ARBA" id="ARBA00023027"/>
    </source>
</evidence>
<dbReference type="Proteomes" id="UP001319045">
    <property type="component" value="Chromosome"/>
</dbReference>
<dbReference type="SUPFAM" id="SSF51905">
    <property type="entry name" value="FAD/NAD(P)-binding domain"/>
    <property type="match status" value="1"/>
</dbReference>
<evidence type="ECO:0000256" key="1">
    <source>
        <dbReference type="ARBA" id="ARBA00022630"/>
    </source>
</evidence>
<dbReference type="InterPro" id="IPR002937">
    <property type="entry name" value="Amino_oxidase"/>
</dbReference>
<dbReference type="InterPro" id="IPR052206">
    <property type="entry name" value="Retinol_saturase"/>
</dbReference>